<proteinExistence type="predicted"/>
<protein>
    <submittedName>
        <fullName evidence="1">Uncharacterized protein</fullName>
    </submittedName>
</protein>
<accession>A0A2P2PH40</accession>
<name>A0A2P2PH40_RHIMU</name>
<dbReference type="AlphaFoldDB" id="A0A2P2PH40"/>
<evidence type="ECO:0000313" key="1">
    <source>
        <dbReference type="EMBL" id="MBX54094.1"/>
    </source>
</evidence>
<dbReference type="EMBL" id="GGEC01073610">
    <property type="protein sequence ID" value="MBX54094.1"/>
    <property type="molecule type" value="Transcribed_RNA"/>
</dbReference>
<organism evidence="1">
    <name type="scientific">Rhizophora mucronata</name>
    <name type="common">Asiatic mangrove</name>
    <dbReference type="NCBI Taxonomy" id="61149"/>
    <lineage>
        <taxon>Eukaryota</taxon>
        <taxon>Viridiplantae</taxon>
        <taxon>Streptophyta</taxon>
        <taxon>Embryophyta</taxon>
        <taxon>Tracheophyta</taxon>
        <taxon>Spermatophyta</taxon>
        <taxon>Magnoliopsida</taxon>
        <taxon>eudicotyledons</taxon>
        <taxon>Gunneridae</taxon>
        <taxon>Pentapetalae</taxon>
        <taxon>rosids</taxon>
        <taxon>fabids</taxon>
        <taxon>Malpighiales</taxon>
        <taxon>Rhizophoraceae</taxon>
        <taxon>Rhizophora</taxon>
    </lineage>
</organism>
<sequence>MLSSCSSHSPEFCSSQLCNSMSHTQGPLALAPGYKVDQP</sequence>
<reference evidence="1" key="1">
    <citation type="submission" date="2018-02" db="EMBL/GenBank/DDBJ databases">
        <title>Rhizophora mucronata_Transcriptome.</title>
        <authorList>
            <person name="Meera S.P."/>
            <person name="Sreeshan A."/>
            <person name="Augustine A."/>
        </authorList>
    </citation>
    <scope>NUCLEOTIDE SEQUENCE</scope>
    <source>
        <tissue evidence="1">Leaf</tissue>
    </source>
</reference>